<dbReference type="SUPFAM" id="SSF81321">
    <property type="entry name" value="Family A G protein-coupled receptor-like"/>
    <property type="match status" value="1"/>
</dbReference>
<gene>
    <name evidence="2" type="ORF">WBA_LOCUS3361</name>
</gene>
<keyword evidence="1" id="KW-1133">Transmembrane helix</keyword>
<keyword evidence="1" id="KW-0472">Membrane</keyword>
<feature type="transmembrane region" description="Helical" evidence="1">
    <location>
        <begin position="311"/>
        <end position="333"/>
    </location>
</feature>
<evidence type="ECO:0000313" key="2">
    <source>
        <dbReference type="EMBL" id="VDM09975.1"/>
    </source>
</evidence>
<sequence length="365" mass="42263">MNRHENNNNYYNYNNYNNNNSNCTRQRSHEMVSSDVTLDNWYSKPLNMDDIIAGGTLILLAMIFLPVSVIISFVLHRESHVITGFLYLFSASINNMFLLINYALCPGMLIILKKRTPTYGRRLYQIYLDTAWFSMCYHTLLVAWTRYVAICRPCQFRKQRNSTIYISCFMCYVIAFVQSMIAYFQPWYVTFYYEASAYGMVAEDIQLYLEGGKSQFFVIFHLLIFIGTFSLYSYAIFLLFKCNRQARNSFVTINTCNTTRPKIMQHWNIFAGISTSMRAETKLILPCICNAIIFLIGQVVITIGISEGRWTIWLILVLFTLTASTDSVTLLIFSGTVRKGTLIMLRDLFCCCNKKTNVVVIKVNC</sequence>
<dbReference type="Gene3D" id="1.20.1070.10">
    <property type="entry name" value="Rhodopsin 7-helix transmembrane proteins"/>
    <property type="match status" value="1"/>
</dbReference>
<evidence type="ECO:0008006" key="4">
    <source>
        <dbReference type="Google" id="ProtNLM"/>
    </source>
</evidence>
<evidence type="ECO:0000256" key="1">
    <source>
        <dbReference type="SAM" id="Phobius"/>
    </source>
</evidence>
<feature type="transmembrane region" description="Helical" evidence="1">
    <location>
        <begin position="162"/>
        <end position="184"/>
    </location>
</feature>
<accession>A0A3P7FL17</accession>
<keyword evidence="3" id="KW-1185">Reference proteome</keyword>
<dbReference type="Proteomes" id="UP000270924">
    <property type="component" value="Unassembled WGS sequence"/>
</dbReference>
<feature type="transmembrane region" description="Helical" evidence="1">
    <location>
        <begin position="87"/>
        <end position="111"/>
    </location>
</feature>
<name>A0A3P7FL17_WUCBA</name>
<dbReference type="FunCoup" id="A0A3P7FL17">
    <property type="interactions" value="8"/>
</dbReference>
<evidence type="ECO:0000313" key="3">
    <source>
        <dbReference type="Proteomes" id="UP000270924"/>
    </source>
</evidence>
<dbReference type="OMA" id="THFQPWY"/>
<feature type="transmembrane region" description="Helical" evidence="1">
    <location>
        <begin position="216"/>
        <end position="240"/>
    </location>
</feature>
<dbReference type="InParanoid" id="A0A3P7FL17"/>
<keyword evidence="1" id="KW-0812">Transmembrane</keyword>
<proteinExistence type="predicted"/>
<dbReference type="OrthoDB" id="5853217at2759"/>
<reference evidence="2 3" key="1">
    <citation type="submission" date="2018-11" db="EMBL/GenBank/DDBJ databases">
        <authorList>
            <consortium name="Pathogen Informatics"/>
        </authorList>
    </citation>
    <scope>NUCLEOTIDE SEQUENCE [LARGE SCALE GENOMIC DNA]</scope>
</reference>
<feature type="transmembrane region" description="Helical" evidence="1">
    <location>
        <begin position="283"/>
        <end position="305"/>
    </location>
</feature>
<feature type="transmembrane region" description="Helical" evidence="1">
    <location>
        <begin position="51"/>
        <end position="75"/>
    </location>
</feature>
<organism evidence="2 3">
    <name type="scientific">Wuchereria bancrofti</name>
    <dbReference type="NCBI Taxonomy" id="6293"/>
    <lineage>
        <taxon>Eukaryota</taxon>
        <taxon>Metazoa</taxon>
        <taxon>Ecdysozoa</taxon>
        <taxon>Nematoda</taxon>
        <taxon>Chromadorea</taxon>
        <taxon>Rhabditida</taxon>
        <taxon>Spirurina</taxon>
        <taxon>Spiruromorpha</taxon>
        <taxon>Filarioidea</taxon>
        <taxon>Onchocercidae</taxon>
        <taxon>Wuchereria</taxon>
    </lineage>
</organism>
<protein>
    <recommendedName>
        <fullName evidence="4">G-protein coupled receptors family 1 profile domain-containing protein</fullName>
    </recommendedName>
</protein>
<dbReference type="AlphaFoldDB" id="A0A3P7FL17"/>
<dbReference type="EMBL" id="UYWW01001121">
    <property type="protein sequence ID" value="VDM09975.1"/>
    <property type="molecule type" value="Genomic_DNA"/>
</dbReference>